<proteinExistence type="predicted"/>
<sequence length="1030" mass="120288">MVFVTAIRDYIDWINASFDALGQEMNVVQFLQQTFFYLLSSVKVGLLYVITFQWLRDLAYLPVLIPQYTEAVVKEHLYFAENPILNVFSFAETPTLLQNKFVIGFLNSIFTALPFSCAQLIALRRFYVQGWPAAAVTSLGVIAGHSMLLFFVLFGCRAVIIPWLQFEPWNYIIGLTIILSIVYDMGQAGGVVQYREFSAKHQKAFLAMGAGAFALTLCEQSLIFQHISNLTFGLEPNFLEPATSTSFNLTAQHSLYLFGFMLGSVVFTYLSYWAAVGVRLAITRIFRITQVRFHAYYHRYSKLFIMTLALSSIPCYGVDYFVTNPLGFVPYDTALVPGVFAPNTMHDLFLQRWEGDVKFPREVVTDQALAGFDRGIFMRYMPGKMNPENRRARDESVFGAHEDYTIPVEYAWTSEHNQRLRTRWDFIERHKKNLKRFYGWLEQTGTGDRLAKMMGTETAQERQDRRQREQAETRDAEQAQLAEQEKRHHLWSPEHFDQFTIVDNYTWKDEPFTHHANKSEINAAYRLAHNLLDTSDFAKIENTQRLLNDLRNEAERSQRDTVEQFDLSAPITTKVSKFLVQQNFQEKVHYEQLEKVNDNEETRKMTLPWIWPGLNSYFPENLQEKMRPKHVNFPGRKQRQVQNLFLNNPLYKVLMRTDIDAFLARQPKTHLLTADEEAELYYKRTMLSDYYNSLRKYRRMNNSDEFRLAYGGVKSFAHKVFNHQFKGTYRIARRLFAIDLSPDAHPNFPESRERVFKYDMPLFDDTQSHNPMIHEELQKARELKQAARVNSKPSKRARRPKPFFKPTNTSPFYCGWDETKRQFVLTNRLLPRSLAGARMTIPSEFKEYKGLATLAKQEFEKQPKTNNKAKRQRNENEIVFTWWPVPASVANDHLRWDSRRGVYASDRGERHKLDPNADNLDVDLVTRFNPNYERLPKVESAGLMQETVAIMEEDFEPWKGEQWPTGFGVREPHTNLSWLFTTKPPTPFADRGGFVWPGHETLKIDLDALIPDRIRPIIKQAHDFYQAYLT</sequence>
<keyword evidence="2" id="KW-0472">Membrane</keyword>
<reference evidence="3" key="1">
    <citation type="journal article" date="2014" name="BMC Evol. Biol.">
        <title>Chloroplast phylogenomic analysis resolves deep-level relationships within the green algal class Trebouxiophyceae.</title>
        <authorList>
            <person name="Lemieux C."/>
            <person name="Otis C."/>
            <person name="Turmel M."/>
        </authorList>
    </citation>
    <scope>NUCLEOTIDE SEQUENCE</scope>
</reference>
<feature type="transmembrane region" description="Helical" evidence="2">
    <location>
        <begin position="101"/>
        <end position="123"/>
    </location>
</feature>
<dbReference type="AlphaFoldDB" id="A0A097KNV2"/>
<feature type="compositionally biased region" description="Basic and acidic residues" evidence="1">
    <location>
        <begin position="459"/>
        <end position="487"/>
    </location>
</feature>
<feature type="transmembrane region" description="Helical" evidence="2">
    <location>
        <begin position="169"/>
        <end position="192"/>
    </location>
</feature>
<gene>
    <name evidence="3" type="primary">ycf1</name>
</gene>
<evidence type="ECO:0000256" key="2">
    <source>
        <dbReference type="SAM" id="Phobius"/>
    </source>
</evidence>
<feature type="transmembrane region" description="Helical" evidence="2">
    <location>
        <begin position="303"/>
        <end position="322"/>
    </location>
</feature>
<evidence type="ECO:0000256" key="1">
    <source>
        <dbReference type="SAM" id="MobiDB-lite"/>
    </source>
</evidence>
<feature type="compositionally biased region" description="Basic residues" evidence="1">
    <location>
        <begin position="793"/>
        <end position="802"/>
    </location>
</feature>
<dbReference type="RefSeq" id="YP_009106037.1">
    <property type="nucleotide sequence ID" value="NC_025539.1"/>
</dbReference>
<feature type="transmembrane region" description="Helical" evidence="2">
    <location>
        <begin position="135"/>
        <end position="163"/>
    </location>
</feature>
<evidence type="ECO:0000313" key="3">
    <source>
        <dbReference type="EMBL" id="AIT94889.1"/>
    </source>
</evidence>
<feature type="transmembrane region" description="Helical" evidence="2">
    <location>
        <begin position="35"/>
        <end position="55"/>
    </location>
</feature>
<feature type="region of interest" description="Disordered" evidence="1">
    <location>
        <begin position="783"/>
        <end position="802"/>
    </location>
</feature>
<dbReference type="EMBL" id="KM462878">
    <property type="protein sequence ID" value="AIT94889.1"/>
    <property type="molecule type" value="Genomic_DNA"/>
</dbReference>
<keyword evidence="2" id="KW-0812">Transmembrane</keyword>
<feature type="transmembrane region" description="Helical" evidence="2">
    <location>
        <begin position="204"/>
        <end position="227"/>
    </location>
</feature>
<name>A0A097KNV2_9CHLO</name>
<keyword evidence="2" id="KW-1133">Transmembrane helix</keyword>
<keyword evidence="3" id="KW-0150">Chloroplast</keyword>
<protein>
    <submittedName>
        <fullName evidence="3">Hypothetical chloroplast RF1</fullName>
    </submittedName>
</protein>
<organism evidence="3">
    <name type="scientific">Choricystis parasitica</name>
    <dbReference type="NCBI Taxonomy" id="41300"/>
    <lineage>
        <taxon>Eukaryota</taxon>
        <taxon>Viridiplantae</taxon>
        <taxon>Chlorophyta</taxon>
        <taxon>core chlorophytes</taxon>
        <taxon>Trebouxiophyceae</taxon>
        <taxon>Trebouxiophyceae incertae sedis</taxon>
        <taxon>Choricystis clade</taxon>
        <taxon>Choricystis</taxon>
    </lineage>
</organism>
<geneLocation type="chloroplast" evidence="3"/>
<keyword evidence="3" id="KW-0934">Plastid</keyword>
<accession>A0A097KNV2</accession>
<feature type="region of interest" description="Disordered" evidence="1">
    <location>
        <begin position="454"/>
        <end position="487"/>
    </location>
</feature>
<dbReference type="GeneID" id="22160165"/>
<feature type="transmembrane region" description="Helical" evidence="2">
    <location>
        <begin position="255"/>
        <end position="282"/>
    </location>
</feature>